<feature type="non-terminal residue" evidence="2">
    <location>
        <position position="1"/>
    </location>
</feature>
<dbReference type="InterPro" id="IPR042789">
    <property type="entry name" value="FRRS1L"/>
</dbReference>
<dbReference type="EMBL" id="BTSY01000005">
    <property type="protein sequence ID" value="GMT31103.1"/>
    <property type="molecule type" value="Genomic_DNA"/>
</dbReference>
<reference evidence="2" key="1">
    <citation type="submission" date="2023-10" db="EMBL/GenBank/DDBJ databases">
        <title>Genome assembly of Pristionchus species.</title>
        <authorList>
            <person name="Yoshida K."/>
            <person name="Sommer R.J."/>
        </authorList>
    </citation>
    <scope>NUCLEOTIDE SEQUENCE</scope>
    <source>
        <strain evidence="2">RS5133</strain>
    </source>
</reference>
<organism evidence="2 3">
    <name type="scientific">Pristionchus fissidentatus</name>
    <dbReference type="NCBI Taxonomy" id="1538716"/>
    <lineage>
        <taxon>Eukaryota</taxon>
        <taxon>Metazoa</taxon>
        <taxon>Ecdysozoa</taxon>
        <taxon>Nematoda</taxon>
        <taxon>Chromadorea</taxon>
        <taxon>Rhabditida</taxon>
        <taxon>Rhabditina</taxon>
        <taxon>Diplogasteromorpha</taxon>
        <taxon>Diplogasteroidea</taxon>
        <taxon>Neodiplogasteridae</taxon>
        <taxon>Pristionchus</taxon>
    </lineage>
</organism>
<dbReference type="Proteomes" id="UP001432322">
    <property type="component" value="Unassembled WGS sequence"/>
</dbReference>
<dbReference type="PROSITE" id="PS50836">
    <property type="entry name" value="DOMON"/>
    <property type="match status" value="2"/>
</dbReference>
<evidence type="ECO:0000259" key="1">
    <source>
        <dbReference type="PROSITE" id="PS50836"/>
    </source>
</evidence>
<name>A0AAV5WKF4_9BILA</name>
<feature type="domain" description="DOMON" evidence="1">
    <location>
        <begin position="271"/>
        <end position="414"/>
    </location>
</feature>
<dbReference type="PANTHER" id="PTHR46902">
    <property type="entry name" value="DOMON DOMAIN-CONTAINING PROTEIN FRRS1L"/>
    <property type="match status" value="1"/>
</dbReference>
<dbReference type="PANTHER" id="PTHR46902:SF1">
    <property type="entry name" value="DOMON DOMAIN-CONTAINING PROTEIN FRRS1L"/>
    <property type="match status" value="1"/>
</dbReference>
<keyword evidence="3" id="KW-1185">Reference proteome</keyword>
<feature type="domain" description="DOMON" evidence="1">
    <location>
        <begin position="28"/>
        <end position="170"/>
    </location>
</feature>
<dbReference type="GO" id="GO:1900449">
    <property type="term" value="P:regulation of glutamate receptor signaling pathway"/>
    <property type="evidence" value="ECO:0007669"/>
    <property type="project" value="InterPro"/>
</dbReference>
<proteinExistence type="predicted"/>
<dbReference type="Pfam" id="PF03351">
    <property type="entry name" value="DOMON"/>
    <property type="match status" value="1"/>
</dbReference>
<dbReference type="AlphaFoldDB" id="A0AAV5WKF4"/>
<evidence type="ECO:0000313" key="2">
    <source>
        <dbReference type="EMBL" id="GMT31103.1"/>
    </source>
</evidence>
<feature type="non-terminal residue" evidence="2">
    <location>
        <position position="462"/>
    </location>
</feature>
<gene>
    <name evidence="2" type="ORF">PFISCL1PPCAC_22400</name>
</gene>
<dbReference type="InterPro" id="IPR005018">
    <property type="entry name" value="DOMON_domain"/>
</dbReference>
<sequence>SSLFDVSSCSHGKGCFLPNDCVPGAATNSCSLAFSFRPIDDNSVEMELYGTIESGITVDSFYLAVGFSDDEKMGDEAVTECSRLVNEAAPSVKASYNYFHDEAKKTGVDNRRIEGEETFRPSLYSSPVISTAEGVVYCKFTQKIGGMQNMKMEYLVATKETSFHFLLAKGGTTNTGLKSHGHKGTATSTAMKFSETGSSASSFSLLFIAMVSLASSAFSVRSFIKPFSSVSSFFLSLAAAAATAPFDVSTCGHGKGCFLPDDCTIGATDGTACSLAYSFRPIDNHTIEMELYGTIEKELTESNFWIAVGFSDDDKMGDDPTTECSRMENEAAPSVKASYNFYKNKDNKKRKPSNRRIDGEEKTRHSIYSTSSIKTVDGVIYCKFTQKIGGLGKMAKEYLTTDTKTPFYFLIAKGATRNNELGSENRFCKVYKVDIVELFQTGSTDSLSLFFVAIKTVLQMIF</sequence>
<accession>A0AAV5WKF4</accession>
<dbReference type="SMART" id="SM00664">
    <property type="entry name" value="DoH"/>
    <property type="match status" value="2"/>
</dbReference>
<evidence type="ECO:0000313" key="3">
    <source>
        <dbReference type="Proteomes" id="UP001432322"/>
    </source>
</evidence>
<comment type="caution">
    <text evidence="2">The sequence shown here is derived from an EMBL/GenBank/DDBJ whole genome shotgun (WGS) entry which is preliminary data.</text>
</comment>
<protein>
    <recommendedName>
        <fullName evidence="1">DOMON domain-containing protein</fullName>
    </recommendedName>
</protein>
<dbReference type="GO" id="GO:0099072">
    <property type="term" value="P:regulation of postsynaptic membrane neurotransmitter receptor levels"/>
    <property type="evidence" value="ECO:0007669"/>
    <property type="project" value="TreeGrafter"/>
</dbReference>